<evidence type="ECO:0000313" key="2">
    <source>
        <dbReference type="EMBL" id="KAK8597039.1"/>
    </source>
</evidence>
<feature type="compositionally biased region" description="Low complexity" evidence="1">
    <location>
        <begin position="76"/>
        <end position="88"/>
    </location>
</feature>
<proteinExistence type="predicted"/>
<feature type="compositionally biased region" description="Low complexity" evidence="1">
    <location>
        <begin position="23"/>
        <end position="38"/>
    </location>
</feature>
<accession>A0ABR2G8Y1</accession>
<keyword evidence="3" id="KW-1185">Reference proteome</keyword>
<protein>
    <submittedName>
        <fullName evidence="2">Uncharacterized protein</fullName>
    </submittedName>
</protein>
<sequence>MVSSPPLHVLTEEPVDDNEKQVPSASESETSHPPETSSLPPPKMTSSTHMDSARVIDACCTSTEPITSPKLEESLPHSPLLSSPSLPSQDSEVPVDATEGFAGNIQIQDPTPLDDEAMNGETLVDHFC</sequence>
<evidence type="ECO:0000256" key="1">
    <source>
        <dbReference type="SAM" id="MobiDB-lite"/>
    </source>
</evidence>
<organism evidence="2 3">
    <name type="scientific">Hibiscus sabdariffa</name>
    <name type="common">roselle</name>
    <dbReference type="NCBI Taxonomy" id="183260"/>
    <lineage>
        <taxon>Eukaryota</taxon>
        <taxon>Viridiplantae</taxon>
        <taxon>Streptophyta</taxon>
        <taxon>Embryophyta</taxon>
        <taxon>Tracheophyta</taxon>
        <taxon>Spermatophyta</taxon>
        <taxon>Magnoliopsida</taxon>
        <taxon>eudicotyledons</taxon>
        <taxon>Gunneridae</taxon>
        <taxon>Pentapetalae</taxon>
        <taxon>rosids</taxon>
        <taxon>malvids</taxon>
        <taxon>Malvales</taxon>
        <taxon>Malvaceae</taxon>
        <taxon>Malvoideae</taxon>
        <taxon>Hibiscus</taxon>
    </lineage>
</organism>
<dbReference type="EMBL" id="JBBPBM010000002">
    <property type="protein sequence ID" value="KAK8597039.1"/>
    <property type="molecule type" value="Genomic_DNA"/>
</dbReference>
<dbReference type="Proteomes" id="UP001472677">
    <property type="component" value="Unassembled WGS sequence"/>
</dbReference>
<feature type="region of interest" description="Disordered" evidence="1">
    <location>
        <begin position="1"/>
        <end position="128"/>
    </location>
</feature>
<name>A0ABR2G8Y1_9ROSI</name>
<comment type="caution">
    <text evidence="2">The sequence shown here is derived from an EMBL/GenBank/DDBJ whole genome shotgun (WGS) entry which is preliminary data.</text>
</comment>
<evidence type="ECO:0000313" key="3">
    <source>
        <dbReference type="Proteomes" id="UP001472677"/>
    </source>
</evidence>
<gene>
    <name evidence="2" type="ORF">V6N12_065516</name>
</gene>
<reference evidence="2 3" key="1">
    <citation type="journal article" date="2024" name="G3 (Bethesda)">
        <title>Genome assembly of Hibiscus sabdariffa L. provides insights into metabolisms of medicinal natural products.</title>
        <authorList>
            <person name="Kim T."/>
        </authorList>
    </citation>
    <scope>NUCLEOTIDE SEQUENCE [LARGE SCALE GENOMIC DNA]</scope>
    <source>
        <strain evidence="2">TK-2024</strain>
        <tissue evidence="2">Old leaves</tissue>
    </source>
</reference>